<reference evidence="19" key="1">
    <citation type="submission" date="2017-08" db="EMBL/GenBank/DDBJ databases">
        <authorList>
            <person name="Imhoff J.F."/>
            <person name="Rahn T."/>
            <person name="Kuenzel S."/>
            <person name="Neulinger S.C."/>
        </authorList>
    </citation>
    <scope>NUCLEOTIDE SEQUENCE</scope>
    <source>
        <strain evidence="19">DSM 11080</strain>
    </source>
</reference>
<gene>
    <name evidence="19" type="ORF">CKO40_14505</name>
</gene>
<dbReference type="GO" id="GO:0006508">
    <property type="term" value="P:proteolysis"/>
    <property type="evidence" value="ECO:0007669"/>
    <property type="project" value="UniProtKB-KW"/>
</dbReference>
<dbReference type="Pfam" id="PF17820">
    <property type="entry name" value="PDZ_6"/>
    <property type="match status" value="1"/>
</dbReference>
<evidence type="ECO:0000256" key="6">
    <source>
        <dbReference type="ARBA" id="ARBA00013958"/>
    </source>
</evidence>
<dbReference type="PRINTS" id="PR00834">
    <property type="entry name" value="PROTEASES2C"/>
</dbReference>
<sequence length="492" mass="51950">MCKRSWLLLVLIGFCTLSAFLTTPHGGEAFAQPPAGSSRGSTALVTGLPDFTPLVKRFGPSVVNISSKQRYGAGPQDFEDEHGLPEDSPLYDFFRRFFGDEGPLPDEGDLGRSLGSGFILSSDGYVLTNAHVVEAADEIIVRMSDRREFVAEIIGSDERSDIALVKIDAEDLPAVELGDSDAVEVGAWVLAIGSPFGFEHSATAGIVSAKGRALPSENYVPFIQTDVAINPGNSGGPLFDLQGRVVGVNSQIYSRTGGFMGLSFAIPIDVAVDVVEQLMDKGRVSRGWLGVLVQDVTRDLAEPFGLPHPVGALVSEVLPSSPAAEAGLRAGDIILAFDGVEVPTSSNLPPLVGATKVDVTVDVEILRDRERQTIAVTLAELPDDETSLIASGHPTPPAADRLGLVIKAVPKDQREVLGIDEGGVLVDRVETGPAERGGLRAGDVILALGNDPVTGPSAFERMVQALPAGQSVAMLVQRGDGRMFYALRVPPE</sequence>
<evidence type="ECO:0000256" key="17">
    <source>
        <dbReference type="SAM" id="SignalP"/>
    </source>
</evidence>
<feature type="binding site" evidence="16">
    <location>
        <begin position="232"/>
        <end position="234"/>
    </location>
    <ligand>
        <name>substrate</name>
    </ligand>
</feature>
<comment type="function">
    <text evidence="2">Might be efficient in the degradation of transiently denatured and unfolded proteins which accumulate in the periplasm following stress conditions.</text>
</comment>
<evidence type="ECO:0000256" key="9">
    <source>
        <dbReference type="ARBA" id="ARBA00022737"/>
    </source>
</evidence>
<keyword evidence="8 17" id="KW-0732">Signal</keyword>
<keyword evidence="13" id="KW-0346">Stress response</keyword>
<dbReference type="Gene3D" id="2.40.10.120">
    <property type="match status" value="1"/>
</dbReference>
<evidence type="ECO:0000313" key="20">
    <source>
        <dbReference type="Proteomes" id="UP001296776"/>
    </source>
</evidence>
<evidence type="ECO:0000256" key="2">
    <source>
        <dbReference type="ARBA" id="ARBA00002610"/>
    </source>
</evidence>
<evidence type="ECO:0000256" key="7">
    <source>
        <dbReference type="ARBA" id="ARBA00022670"/>
    </source>
</evidence>
<comment type="similarity">
    <text evidence="4">Belongs to the peptidase S1C family.</text>
</comment>
<dbReference type="EC" id="3.4.21.107" evidence="5"/>
<feature type="active site" description="Charge relay system" evidence="15">
    <location>
        <position position="131"/>
    </location>
</feature>
<evidence type="ECO:0000256" key="3">
    <source>
        <dbReference type="ARBA" id="ARBA00004418"/>
    </source>
</evidence>
<keyword evidence="9" id="KW-0677">Repeat</keyword>
<evidence type="ECO:0000256" key="10">
    <source>
        <dbReference type="ARBA" id="ARBA00022764"/>
    </source>
</evidence>
<evidence type="ECO:0000256" key="5">
    <source>
        <dbReference type="ARBA" id="ARBA00013035"/>
    </source>
</evidence>
<evidence type="ECO:0000256" key="8">
    <source>
        <dbReference type="ARBA" id="ARBA00022729"/>
    </source>
</evidence>
<dbReference type="SMART" id="SM00228">
    <property type="entry name" value="PDZ"/>
    <property type="match status" value="2"/>
</dbReference>
<feature type="chain" id="PRO_5042616820" description="Probable periplasmic serine endoprotease DegP-like" evidence="17">
    <location>
        <begin position="22"/>
        <end position="492"/>
    </location>
</feature>
<dbReference type="InterPro" id="IPR001478">
    <property type="entry name" value="PDZ"/>
</dbReference>
<protein>
    <recommendedName>
        <fullName evidence="6">Probable periplasmic serine endoprotease DegP-like</fullName>
        <ecNumber evidence="5">3.4.21.107</ecNumber>
    </recommendedName>
    <alternativeName>
        <fullName evidence="14">Protease Do</fullName>
    </alternativeName>
</protein>
<dbReference type="PANTHER" id="PTHR22939">
    <property type="entry name" value="SERINE PROTEASE FAMILY S1C HTRA-RELATED"/>
    <property type="match status" value="1"/>
</dbReference>
<feature type="active site" description="Charge relay system" evidence="15">
    <location>
        <position position="234"/>
    </location>
</feature>
<evidence type="ECO:0000259" key="18">
    <source>
        <dbReference type="PROSITE" id="PS50106"/>
    </source>
</evidence>
<keyword evidence="10" id="KW-0574">Periplasm</keyword>
<dbReference type="GO" id="GO:0004252">
    <property type="term" value="F:serine-type endopeptidase activity"/>
    <property type="evidence" value="ECO:0007669"/>
    <property type="project" value="InterPro"/>
</dbReference>
<evidence type="ECO:0000313" key="19">
    <source>
        <dbReference type="EMBL" id="MBK1705736.1"/>
    </source>
</evidence>
<name>A0AAJ0U5P2_9GAMM</name>
<dbReference type="Pfam" id="PF13180">
    <property type="entry name" value="PDZ_2"/>
    <property type="match status" value="1"/>
</dbReference>
<evidence type="ECO:0000256" key="11">
    <source>
        <dbReference type="ARBA" id="ARBA00022801"/>
    </source>
</evidence>
<dbReference type="NCBIfam" id="TIGR02037">
    <property type="entry name" value="degP_htrA_DO"/>
    <property type="match status" value="1"/>
</dbReference>
<comment type="caution">
    <text evidence="19">The sequence shown here is derived from an EMBL/GenBank/DDBJ whole genome shotgun (WGS) entry which is preliminary data.</text>
</comment>
<dbReference type="AlphaFoldDB" id="A0AAJ0U5P2"/>
<evidence type="ECO:0000256" key="16">
    <source>
        <dbReference type="PIRSR" id="PIRSR611782-2"/>
    </source>
</evidence>
<comment type="catalytic activity">
    <reaction evidence="1">
        <text>Acts on substrates that are at least partially unfolded. The cleavage site P1 residue is normally between a pair of hydrophobic residues, such as Val-|-Val.</text>
        <dbReference type="EC" id="3.4.21.107"/>
    </reaction>
</comment>
<reference evidence="19" key="2">
    <citation type="journal article" date="2020" name="Microorganisms">
        <title>Osmotic Adaptation and Compatible Solute Biosynthesis of Phototrophic Bacteria as Revealed from Genome Analyses.</title>
        <authorList>
            <person name="Imhoff J.F."/>
            <person name="Rahn T."/>
            <person name="Kunzel S."/>
            <person name="Keller A."/>
            <person name="Neulinger S.C."/>
        </authorList>
    </citation>
    <scope>NUCLEOTIDE SEQUENCE</scope>
    <source>
        <strain evidence="19">DSM 11080</strain>
    </source>
</reference>
<proteinExistence type="inferred from homology"/>
<feature type="domain" description="PDZ" evidence="18">
    <location>
        <begin position="278"/>
        <end position="342"/>
    </location>
</feature>
<evidence type="ECO:0000256" key="12">
    <source>
        <dbReference type="ARBA" id="ARBA00022825"/>
    </source>
</evidence>
<dbReference type="Pfam" id="PF13365">
    <property type="entry name" value="Trypsin_2"/>
    <property type="match status" value="1"/>
</dbReference>
<dbReference type="GO" id="GO:0042597">
    <property type="term" value="C:periplasmic space"/>
    <property type="evidence" value="ECO:0007669"/>
    <property type="project" value="UniProtKB-SubCell"/>
</dbReference>
<feature type="active site" description="Charge relay system" evidence="15">
    <location>
        <position position="161"/>
    </location>
</feature>
<dbReference type="Proteomes" id="UP001296776">
    <property type="component" value="Unassembled WGS sequence"/>
</dbReference>
<keyword evidence="20" id="KW-1185">Reference proteome</keyword>
<dbReference type="EMBL" id="NRSJ01000027">
    <property type="protein sequence ID" value="MBK1705736.1"/>
    <property type="molecule type" value="Genomic_DNA"/>
</dbReference>
<accession>A0AAJ0U5P2</accession>
<evidence type="ECO:0000256" key="1">
    <source>
        <dbReference type="ARBA" id="ARBA00001772"/>
    </source>
</evidence>
<dbReference type="Gene3D" id="2.30.42.10">
    <property type="match status" value="2"/>
</dbReference>
<dbReference type="InterPro" id="IPR036034">
    <property type="entry name" value="PDZ_sf"/>
</dbReference>
<keyword evidence="11" id="KW-0378">Hydrolase</keyword>
<keyword evidence="7" id="KW-0645">Protease</keyword>
<dbReference type="InterPro" id="IPR011782">
    <property type="entry name" value="Pept_S1C_Do"/>
</dbReference>
<feature type="signal peptide" evidence="17">
    <location>
        <begin position="1"/>
        <end position="21"/>
    </location>
</feature>
<dbReference type="InterPro" id="IPR009003">
    <property type="entry name" value="Peptidase_S1_PA"/>
</dbReference>
<feature type="binding site" evidence="16">
    <location>
        <position position="161"/>
    </location>
    <ligand>
        <name>substrate</name>
    </ligand>
</feature>
<evidence type="ECO:0000256" key="13">
    <source>
        <dbReference type="ARBA" id="ARBA00023016"/>
    </source>
</evidence>
<dbReference type="CDD" id="cd10839">
    <property type="entry name" value="cpPDZ1_DegP-like"/>
    <property type="match status" value="1"/>
</dbReference>
<dbReference type="RefSeq" id="WP_200346952.1">
    <property type="nucleotide sequence ID" value="NZ_NRSJ01000027.1"/>
</dbReference>
<dbReference type="SUPFAM" id="SSF50494">
    <property type="entry name" value="Trypsin-like serine proteases"/>
    <property type="match status" value="1"/>
</dbReference>
<organism evidence="19 20">
    <name type="scientific">Halochromatium glycolicum</name>
    <dbReference type="NCBI Taxonomy" id="85075"/>
    <lineage>
        <taxon>Bacteria</taxon>
        <taxon>Pseudomonadati</taxon>
        <taxon>Pseudomonadota</taxon>
        <taxon>Gammaproteobacteria</taxon>
        <taxon>Chromatiales</taxon>
        <taxon>Chromatiaceae</taxon>
        <taxon>Halochromatium</taxon>
    </lineage>
</organism>
<keyword evidence="12" id="KW-0720">Serine protease</keyword>
<evidence type="ECO:0000256" key="4">
    <source>
        <dbReference type="ARBA" id="ARBA00010541"/>
    </source>
</evidence>
<evidence type="ECO:0000256" key="14">
    <source>
        <dbReference type="ARBA" id="ARBA00032850"/>
    </source>
</evidence>
<dbReference type="PROSITE" id="PS50106">
    <property type="entry name" value="PDZ"/>
    <property type="match status" value="2"/>
</dbReference>
<evidence type="ECO:0000256" key="15">
    <source>
        <dbReference type="PIRSR" id="PIRSR611782-1"/>
    </source>
</evidence>
<comment type="subcellular location">
    <subcellularLocation>
        <location evidence="3">Periplasm</location>
    </subcellularLocation>
</comment>
<dbReference type="SUPFAM" id="SSF50156">
    <property type="entry name" value="PDZ domain-like"/>
    <property type="match status" value="2"/>
</dbReference>
<feature type="domain" description="PDZ" evidence="18">
    <location>
        <begin position="385"/>
        <end position="480"/>
    </location>
</feature>
<dbReference type="PANTHER" id="PTHR22939:SF130">
    <property type="entry name" value="PERIPLASMIC SERINE ENDOPROTEASE DEGP-LIKE-RELATED"/>
    <property type="match status" value="1"/>
</dbReference>
<feature type="binding site" evidence="16">
    <location>
        <position position="131"/>
    </location>
    <ligand>
        <name>substrate</name>
    </ligand>
</feature>
<dbReference type="InterPro" id="IPR001940">
    <property type="entry name" value="Peptidase_S1C"/>
</dbReference>
<dbReference type="InterPro" id="IPR041489">
    <property type="entry name" value="PDZ_6"/>
</dbReference>
<dbReference type="FunFam" id="2.40.10.120:FF:000007">
    <property type="entry name" value="Periplasmic serine endoprotease DegP-like"/>
    <property type="match status" value="1"/>
</dbReference>